<comment type="caution">
    <text evidence="2">The sequence shown here is derived from an EMBL/GenBank/DDBJ whole genome shotgun (WGS) entry which is preliminary data.</text>
</comment>
<sequence>MGLRRTLLVRARKAAGLTQEELAELMEADVSSIRDWESGRSEPLPRRRVRLATALRISSAELENLLRDGADTVTVESAIAPTPLATNEAEPSGVTALAYAASLEQTLRTLSGLVRADDQGIAASLAGTVAVDLSAESVLNWLFGDRYDDVVLSGRPVSVLDIDEVMATTKALDGLDRRFGGDYARGLAVKYLNDRVLPQLRRPGSDSLRHELFQAAAVLCEVIGYMAYDGQQHQLAQHYFVQSLRLAKEAGSSVYGSFVLATMSHQALYRERPDQALVLARAAQQGAPTRAVPVVAAEAAMLEATASAAAGDRSASLRALAQAEAAFERRTAETVTQYWDESVFASFASSAWLDLGHQAAAAPYLDMVWSGAGQQVRRKVFAAGQLARAALLEHDVERSVHYGTIAADAAAAAQSKRSHRVVGDLLTQLADYKQLPPVRELSDRVAALQPSEEP</sequence>
<name>A0ABP6X7E1_9PSEU</name>
<reference evidence="3" key="1">
    <citation type="journal article" date="2019" name="Int. J. Syst. Evol. Microbiol.">
        <title>The Global Catalogue of Microorganisms (GCM) 10K type strain sequencing project: providing services to taxonomists for standard genome sequencing and annotation.</title>
        <authorList>
            <consortium name="The Broad Institute Genomics Platform"/>
            <consortium name="The Broad Institute Genome Sequencing Center for Infectious Disease"/>
            <person name="Wu L."/>
            <person name="Ma J."/>
        </authorList>
    </citation>
    <scope>NUCLEOTIDE SEQUENCE [LARGE SCALE GENOMIC DNA]</scope>
    <source>
        <strain evidence="3">JCM 16898</strain>
    </source>
</reference>
<dbReference type="InterPro" id="IPR001387">
    <property type="entry name" value="Cro/C1-type_HTH"/>
</dbReference>
<dbReference type="Proteomes" id="UP001500689">
    <property type="component" value="Unassembled WGS sequence"/>
</dbReference>
<dbReference type="Pfam" id="PF01381">
    <property type="entry name" value="HTH_3"/>
    <property type="match status" value="1"/>
</dbReference>
<dbReference type="PROSITE" id="PS50943">
    <property type="entry name" value="HTH_CROC1"/>
    <property type="match status" value="1"/>
</dbReference>
<proteinExistence type="predicted"/>
<evidence type="ECO:0000313" key="2">
    <source>
        <dbReference type="EMBL" id="GAA3561592.1"/>
    </source>
</evidence>
<accession>A0ABP6X7E1</accession>
<dbReference type="InterPro" id="IPR010982">
    <property type="entry name" value="Lambda_DNA-bd_dom_sf"/>
</dbReference>
<organism evidence="2 3">
    <name type="scientific">Amycolatopsis ultiminotia</name>
    <dbReference type="NCBI Taxonomy" id="543629"/>
    <lineage>
        <taxon>Bacteria</taxon>
        <taxon>Bacillati</taxon>
        <taxon>Actinomycetota</taxon>
        <taxon>Actinomycetes</taxon>
        <taxon>Pseudonocardiales</taxon>
        <taxon>Pseudonocardiaceae</taxon>
        <taxon>Amycolatopsis</taxon>
    </lineage>
</organism>
<dbReference type="SUPFAM" id="SSF47413">
    <property type="entry name" value="lambda repressor-like DNA-binding domains"/>
    <property type="match status" value="1"/>
</dbReference>
<evidence type="ECO:0000259" key="1">
    <source>
        <dbReference type="PROSITE" id="PS50943"/>
    </source>
</evidence>
<feature type="domain" description="HTH cro/C1-type" evidence="1">
    <location>
        <begin position="8"/>
        <end position="62"/>
    </location>
</feature>
<dbReference type="Gene3D" id="1.10.260.40">
    <property type="entry name" value="lambda repressor-like DNA-binding domains"/>
    <property type="match status" value="1"/>
</dbReference>
<gene>
    <name evidence="2" type="ORF">GCM10022222_51730</name>
</gene>
<dbReference type="SMART" id="SM00530">
    <property type="entry name" value="HTH_XRE"/>
    <property type="match status" value="1"/>
</dbReference>
<protein>
    <recommendedName>
        <fullName evidence="1">HTH cro/C1-type domain-containing protein</fullName>
    </recommendedName>
</protein>
<evidence type="ECO:0000313" key="3">
    <source>
        <dbReference type="Proteomes" id="UP001500689"/>
    </source>
</evidence>
<dbReference type="EMBL" id="BAAAZN010000011">
    <property type="protein sequence ID" value="GAA3561592.1"/>
    <property type="molecule type" value="Genomic_DNA"/>
</dbReference>
<keyword evidence="3" id="KW-1185">Reference proteome</keyword>
<dbReference type="CDD" id="cd00093">
    <property type="entry name" value="HTH_XRE"/>
    <property type="match status" value="1"/>
</dbReference>